<keyword evidence="2" id="KW-1133">Transmembrane helix</keyword>
<name>A0ABY7F8H8_MYAAR</name>
<feature type="non-terminal residue" evidence="4">
    <location>
        <position position="111"/>
    </location>
</feature>
<evidence type="ECO:0000256" key="1">
    <source>
        <dbReference type="SAM" id="MobiDB-lite"/>
    </source>
</evidence>
<evidence type="ECO:0000313" key="4">
    <source>
        <dbReference type="EMBL" id="WAR17311.1"/>
    </source>
</evidence>
<feature type="domain" description="Farnesoic acid O-methyl transferase" evidence="3">
    <location>
        <begin position="2"/>
        <end position="36"/>
    </location>
</feature>
<evidence type="ECO:0000313" key="5">
    <source>
        <dbReference type="Proteomes" id="UP001164746"/>
    </source>
</evidence>
<dbReference type="Proteomes" id="UP001164746">
    <property type="component" value="Chromosome 10"/>
</dbReference>
<gene>
    <name evidence="4" type="ORF">MAR_031905</name>
</gene>
<feature type="compositionally biased region" description="Basic and acidic residues" evidence="1">
    <location>
        <begin position="50"/>
        <end position="61"/>
    </location>
</feature>
<keyword evidence="5" id="KW-1185">Reference proteome</keyword>
<keyword evidence="2" id="KW-0472">Membrane</keyword>
<feature type="region of interest" description="Disordered" evidence="1">
    <location>
        <begin position="42"/>
        <end position="61"/>
    </location>
</feature>
<reference evidence="4" key="1">
    <citation type="submission" date="2022-11" db="EMBL/GenBank/DDBJ databases">
        <title>Centuries of genome instability and evolution in soft-shell clam transmissible cancer (bioRxiv).</title>
        <authorList>
            <person name="Hart S.F.M."/>
            <person name="Yonemitsu M.A."/>
            <person name="Giersch R.M."/>
            <person name="Beal B.F."/>
            <person name="Arriagada G."/>
            <person name="Davis B.W."/>
            <person name="Ostrander E.A."/>
            <person name="Goff S.P."/>
            <person name="Metzger M.J."/>
        </authorList>
    </citation>
    <scope>NUCLEOTIDE SEQUENCE</scope>
    <source>
        <strain evidence="4">MELC-2E11</strain>
        <tissue evidence="4">Siphon/mantle</tissue>
    </source>
</reference>
<accession>A0ABY7F8H8</accession>
<sequence length="111" mass="12357">KYDAHILLQNGPEDYVNDVYEVVIGAYNNTRSQLRLVESVSIPHMTTTDRQGKPRSQKDEDERSYIVIGFATSTGCLGAMLLLTLLSVCLLWKKRKASGIGICSNLNLLLN</sequence>
<dbReference type="EMBL" id="CP111021">
    <property type="protein sequence ID" value="WAR17311.1"/>
    <property type="molecule type" value="Genomic_DNA"/>
</dbReference>
<protein>
    <recommendedName>
        <fullName evidence="3">Farnesoic acid O-methyl transferase domain-containing protein</fullName>
    </recommendedName>
</protein>
<feature type="non-terminal residue" evidence="4">
    <location>
        <position position="1"/>
    </location>
</feature>
<keyword evidence="2" id="KW-0812">Transmembrane</keyword>
<evidence type="ECO:0000259" key="3">
    <source>
        <dbReference type="Pfam" id="PF12248"/>
    </source>
</evidence>
<dbReference type="InterPro" id="IPR022041">
    <property type="entry name" value="Methyltransf_FA"/>
</dbReference>
<organism evidence="4 5">
    <name type="scientific">Mya arenaria</name>
    <name type="common">Soft-shell clam</name>
    <dbReference type="NCBI Taxonomy" id="6604"/>
    <lineage>
        <taxon>Eukaryota</taxon>
        <taxon>Metazoa</taxon>
        <taxon>Spiralia</taxon>
        <taxon>Lophotrochozoa</taxon>
        <taxon>Mollusca</taxon>
        <taxon>Bivalvia</taxon>
        <taxon>Autobranchia</taxon>
        <taxon>Heteroconchia</taxon>
        <taxon>Euheterodonta</taxon>
        <taxon>Imparidentia</taxon>
        <taxon>Neoheterodontei</taxon>
        <taxon>Myida</taxon>
        <taxon>Myoidea</taxon>
        <taxon>Myidae</taxon>
        <taxon>Mya</taxon>
    </lineage>
</organism>
<evidence type="ECO:0000256" key="2">
    <source>
        <dbReference type="SAM" id="Phobius"/>
    </source>
</evidence>
<proteinExistence type="predicted"/>
<feature type="transmembrane region" description="Helical" evidence="2">
    <location>
        <begin position="65"/>
        <end position="92"/>
    </location>
</feature>
<dbReference type="Pfam" id="PF12248">
    <property type="entry name" value="Methyltransf_FA"/>
    <property type="match status" value="1"/>
</dbReference>